<evidence type="ECO:0000313" key="13">
    <source>
        <dbReference type="Proteomes" id="UP000015101"/>
    </source>
</evidence>
<gene>
    <name evidence="12" type="primary">20202524</name>
    <name evidence="11" type="ORF">HELRODRAFT_168863</name>
</gene>
<dbReference type="KEGG" id="hro:HELRODRAFT_168863"/>
<dbReference type="eggNOG" id="KOG3538">
    <property type="taxonomic scope" value="Eukaryota"/>
</dbReference>
<dbReference type="PANTHER" id="PTHR11905:SF159">
    <property type="entry name" value="ADAM METALLOPROTEASE"/>
    <property type="match status" value="1"/>
</dbReference>
<dbReference type="GO" id="GO:0006509">
    <property type="term" value="P:membrane protein ectodomain proteolysis"/>
    <property type="evidence" value="ECO:0000318"/>
    <property type="project" value="GO_Central"/>
</dbReference>
<dbReference type="InterPro" id="IPR041645">
    <property type="entry name" value="ADAMTS_CR_2"/>
</dbReference>
<keyword evidence="9" id="KW-0732">Signal</keyword>
<dbReference type="AlphaFoldDB" id="T1F124"/>
<dbReference type="InParanoid" id="T1F124"/>
<dbReference type="InterPro" id="IPR024079">
    <property type="entry name" value="MetalloPept_cat_dom_sf"/>
</dbReference>
<dbReference type="GO" id="GO:0004222">
    <property type="term" value="F:metalloendopeptidase activity"/>
    <property type="evidence" value="ECO:0000318"/>
    <property type="project" value="GO_Central"/>
</dbReference>
<dbReference type="GeneID" id="20202524"/>
<feature type="active site" evidence="8">
    <location>
        <position position="204"/>
    </location>
</feature>
<evidence type="ECO:0000256" key="7">
    <source>
        <dbReference type="ARBA" id="ARBA00023180"/>
    </source>
</evidence>
<feature type="disulfide bond" evidence="8">
    <location>
        <begin position="221"/>
        <end position="245"/>
    </location>
</feature>
<evidence type="ECO:0000256" key="1">
    <source>
        <dbReference type="ARBA" id="ARBA00022670"/>
    </source>
</evidence>
<dbReference type="CTD" id="20202524"/>
<keyword evidence="6 8" id="KW-1015">Disulfide bond</keyword>
<evidence type="ECO:0000256" key="6">
    <source>
        <dbReference type="ARBA" id="ARBA00023157"/>
    </source>
</evidence>
<name>T1F124_HELRO</name>
<dbReference type="HOGENOM" id="CLU_480845_0_0_1"/>
<dbReference type="GO" id="GO:0046872">
    <property type="term" value="F:metal ion binding"/>
    <property type="evidence" value="ECO:0007669"/>
    <property type="project" value="UniProtKB-KW"/>
</dbReference>
<dbReference type="PROSITE" id="PS50215">
    <property type="entry name" value="ADAM_MEPRO"/>
    <property type="match status" value="1"/>
</dbReference>
<evidence type="ECO:0000313" key="11">
    <source>
        <dbReference type="EMBL" id="ESO08942.1"/>
    </source>
</evidence>
<reference evidence="12" key="3">
    <citation type="submission" date="2015-06" db="UniProtKB">
        <authorList>
            <consortium name="EnsemblMetazoa"/>
        </authorList>
    </citation>
    <scope>IDENTIFICATION</scope>
</reference>
<keyword evidence="4 8" id="KW-0862">Zinc</keyword>
<evidence type="ECO:0000256" key="4">
    <source>
        <dbReference type="ARBA" id="ARBA00022833"/>
    </source>
</evidence>
<keyword evidence="2 8" id="KW-0479">Metal-binding</keyword>
<dbReference type="PANTHER" id="PTHR11905">
    <property type="entry name" value="ADAM A DISINTEGRIN AND METALLOPROTEASE DOMAIN"/>
    <property type="match status" value="1"/>
</dbReference>
<sequence length="514" mass="57887">MSSACNVGLFLGFVMFANNQAAIILEGDSAAGHLNRSDNRTDQRDIVVNLLIYADYTVYSRWLEVVGDRGKALNYLKSYFSHVTSEANKIFSTIDEPSYKIEINLADLYIAESSESLNISGYRTNSIKSKVLDQLISSLEDWVNIIEANFENFNVFVFFTNETLLLNGSVDGLAVTHSACKKIKPVTIVRMSNIIKNAYVLSHELAHVFGASHDGLKGNNCLAEDSYVMAAKYSDKNAIKKFSSCSKKNFKDFFDSLKKNCLLRSVNPASRNPFPEAIMTSPGRVLDPNVQCKLIFGSYSYYYHYSDKNVCNELTCRFYNKTNYVYLAYPNTTCGAHKSCQNGQCLNDSLTENDKESCLYGDEPEVFVRDYQKYYECSMLNSRLCYIGEYQRRCCQTCAAAKNISRPENCWYGDKLEDLLEYRNESFRCSMNMSGFCYNEKYADKCCQTCADAKDAGNPDCPYGDIAGPVEFNRKSLECSKENSVHCKHQTYAKHCCKLCAAGSLITKSLLSSG</sequence>
<dbReference type="Pfam" id="PF01421">
    <property type="entry name" value="Reprolysin"/>
    <property type="match status" value="1"/>
</dbReference>
<dbReference type="EnsemblMetazoa" id="HelroT168863">
    <property type="protein sequence ID" value="HelroP168863"/>
    <property type="gene ID" value="HelroG168863"/>
</dbReference>
<dbReference type="EMBL" id="AMQM01003125">
    <property type="status" value="NOT_ANNOTATED_CDS"/>
    <property type="molecule type" value="Genomic_DNA"/>
</dbReference>
<dbReference type="EMBL" id="KB096023">
    <property type="protein sequence ID" value="ESO08942.1"/>
    <property type="molecule type" value="Genomic_DNA"/>
</dbReference>
<keyword evidence="7" id="KW-0325">Glycoprotein</keyword>
<dbReference type="OMA" id="RRINCEE"/>
<feature type="binding site" evidence="8">
    <location>
        <position position="207"/>
    </location>
    <ligand>
        <name>Zn(2+)</name>
        <dbReference type="ChEBI" id="CHEBI:29105"/>
        <note>catalytic</note>
    </ligand>
</feature>
<reference evidence="11 13" key="2">
    <citation type="journal article" date="2013" name="Nature">
        <title>Insights into bilaterian evolution from three spiralian genomes.</title>
        <authorList>
            <person name="Simakov O."/>
            <person name="Marletaz F."/>
            <person name="Cho S.J."/>
            <person name="Edsinger-Gonzales E."/>
            <person name="Havlak P."/>
            <person name="Hellsten U."/>
            <person name="Kuo D.H."/>
            <person name="Larsson T."/>
            <person name="Lv J."/>
            <person name="Arendt D."/>
            <person name="Savage R."/>
            <person name="Osoegawa K."/>
            <person name="de Jong P."/>
            <person name="Grimwood J."/>
            <person name="Chapman J.A."/>
            <person name="Shapiro H."/>
            <person name="Aerts A."/>
            <person name="Otillar R.P."/>
            <person name="Terry A.Y."/>
            <person name="Boore J.L."/>
            <person name="Grigoriev I.V."/>
            <person name="Lindberg D.R."/>
            <person name="Seaver E.C."/>
            <person name="Weisblat D.A."/>
            <person name="Putnam N.H."/>
            <person name="Rokhsar D.S."/>
        </authorList>
    </citation>
    <scope>NUCLEOTIDE SEQUENCE</scope>
</reference>
<dbReference type="OrthoDB" id="6288176at2759"/>
<evidence type="ECO:0000259" key="10">
    <source>
        <dbReference type="PROSITE" id="PS50215"/>
    </source>
</evidence>
<dbReference type="Gene3D" id="3.40.390.10">
    <property type="entry name" value="Collagenase (Catalytic Domain)"/>
    <property type="match status" value="1"/>
</dbReference>
<evidence type="ECO:0000313" key="12">
    <source>
        <dbReference type="EnsemblMetazoa" id="HelroP168863"/>
    </source>
</evidence>
<keyword evidence="5" id="KW-0482">Metalloprotease</keyword>
<accession>T1F124</accession>
<keyword evidence="1" id="KW-0645">Protease</keyword>
<feature type="signal peptide" evidence="9">
    <location>
        <begin position="1"/>
        <end position="21"/>
    </location>
</feature>
<feature type="binding site" evidence="8">
    <location>
        <position position="213"/>
    </location>
    <ligand>
        <name>Zn(2+)</name>
        <dbReference type="ChEBI" id="CHEBI:29105"/>
        <note>catalytic</note>
    </ligand>
</feature>
<comment type="caution">
    <text evidence="8">Lacks conserved residue(s) required for the propagation of feature annotation.</text>
</comment>
<evidence type="ECO:0000256" key="3">
    <source>
        <dbReference type="ARBA" id="ARBA00022801"/>
    </source>
</evidence>
<dbReference type="Gene3D" id="3.40.1620.60">
    <property type="match status" value="1"/>
</dbReference>
<reference evidence="13" key="1">
    <citation type="submission" date="2012-12" db="EMBL/GenBank/DDBJ databases">
        <authorList>
            <person name="Hellsten U."/>
            <person name="Grimwood J."/>
            <person name="Chapman J.A."/>
            <person name="Shapiro H."/>
            <person name="Aerts A."/>
            <person name="Otillar R.P."/>
            <person name="Terry A.Y."/>
            <person name="Boore J.L."/>
            <person name="Simakov O."/>
            <person name="Marletaz F."/>
            <person name="Cho S.-J."/>
            <person name="Edsinger-Gonzales E."/>
            <person name="Havlak P."/>
            <person name="Kuo D.-H."/>
            <person name="Larsson T."/>
            <person name="Lv J."/>
            <person name="Arendt D."/>
            <person name="Savage R."/>
            <person name="Osoegawa K."/>
            <person name="de Jong P."/>
            <person name="Lindberg D.R."/>
            <person name="Seaver E.C."/>
            <person name="Weisblat D.A."/>
            <person name="Putnam N.H."/>
            <person name="Grigoriev I.V."/>
            <person name="Rokhsar D.S."/>
        </authorList>
    </citation>
    <scope>NUCLEOTIDE SEQUENCE</scope>
</reference>
<keyword evidence="13" id="KW-1185">Reference proteome</keyword>
<keyword evidence="3" id="KW-0378">Hydrolase</keyword>
<feature type="chain" id="PRO_5010980208" description="Peptidase M12B domain-containing protein" evidence="9">
    <location>
        <begin position="22"/>
        <end position="514"/>
    </location>
</feature>
<dbReference type="Pfam" id="PF17771">
    <property type="entry name" value="ADAMTS_CR_2"/>
    <property type="match status" value="1"/>
</dbReference>
<dbReference type="Proteomes" id="UP000015101">
    <property type="component" value="Unassembled WGS sequence"/>
</dbReference>
<organism evidence="12 13">
    <name type="scientific">Helobdella robusta</name>
    <name type="common">Californian leech</name>
    <dbReference type="NCBI Taxonomy" id="6412"/>
    <lineage>
        <taxon>Eukaryota</taxon>
        <taxon>Metazoa</taxon>
        <taxon>Spiralia</taxon>
        <taxon>Lophotrochozoa</taxon>
        <taxon>Annelida</taxon>
        <taxon>Clitellata</taxon>
        <taxon>Hirudinea</taxon>
        <taxon>Rhynchobdellida</taxon>
        <taxon>Glossiphoniidae</taxon>
        <taxon>Helobdella</taxon>
    </lineage>
</organism>
<evidence type="ECO:0000256" key="9">
    <source>
        <dbReference type="SAM" id="SignalP"/>
    </source>
</evidence>
<dbReference type="InterPro" id="IPR001590">
    <property type="entry name" value="Peptidase_M12B"/>
</dbReference>
<feature type="domain" description="Peptidase M12B" evidence="10">
    <location>
        <begin position="46"/>
        <end position="266"/>
    </location>
</feature>
<evidence type="ECO:0000256" key="8">
    <source>
        <dbReference type="PROSITE-ProRule" id="PRU00276"/>
    </source>
</evidence>
<dbReference type="RefSeq" id="XP_009012964.1">
    <property type="nucleotide sequence ID" value="XM_009014716.1"/>
</dbReference>
<protein>
    <recommendedName>
        <fullName evidence="10">Peptidase M12B domain-containing protein</fullName>
    </recommendedName>
</protein>
<evidence type="ECO:0000256" key="5">
    <source>
        <dbReference type="ARBA" id="ARBA00023049"/>
    </source>
</evidence>
<proteinExistence type="predicted"/>
<evidence type="ECO:0000256" key="2">
    <source>
        <dbReference type="ARBA" id="ARBA00022723"/>
    </source>
</evidence>
<feature type="binding site" evidence="8">
    <location>
        <position position="203"/>
    </location>
    <ligand>
        <name>Zn(2+)</name>
        <dbReference type="ChEBI" id="CHEBI:29105"/>
        <note>catalytic</note>
    </ligand>
</feature>
<dbReference type="SUPFAM" id="SSF55486">
    <property type="entry name" value="Metalloproteases ('zincins'), catalytic domain"/>
    <property type="match status" value="1"/>
</dbReference>